<evidence type="ECO:0000313" key="2">
    <source>
        <dbReference type="EMBL" id="GAG39576.1"/>
    </source>
</evidence>
<accession>X0YSB6</accession>
<protein>
    <recommendedName>
        <fullName evidence="3">Glycosyltransferase RgtA/B/C/D-like domain-containing protein</fullName>
    </recommendedName>
</protein>
<comment type="caution">
    <text evidence="2">The sequence shown here is derived from an EMBL/GenBank/DDBJ whole genome shotgun (WGS) entry which is preliminary data.</text>
</comment>
<keyword evidence="1" id="KW-1133">Transmembrane helix</keyword>
<reference evidence="2" key="1">
    <citation type="journal article" date="2014" name="Front. Microbiol.">
        <title>High frequency of phylogenetically diverse reductive dehalogenase-homologous genes in deep subseafloor sedimentary metagenomes.</title>
        <authorList>
            <person name="Kawai M."/>
            <person name="Futagami T."/>
            <person name="Toyoda A."/>
            <person name="Takaki Y."/>
            <person name="Nishi S."/>
            <person name="Hori S."/>
            <person name="Arai W."/>
            <person name="Tsubouchi T."/>
            <person name="Morono Y."/>
            <person name="Uchiyama I."/>
            <person name="Ito T."/>
            <person name="Fujiyama A."/>
            <person name="Inagaki F."/>
            <person name="Takami H."/>
        </authorList>
    </citation>
    <scope>NUCLEOTIDE SEQUENCE</scope>
    <source>
        <strain evidence="2">Expedition CK06-06</strain>
    </source>
</reference>
<sequence length="239" mass="28396">SLLKKSNKDTLFLSSWFFLIFVFNIFTNFIAARFSLLLLPPLFLFIYNKLSSYNFAIVKPKLKFIIFISIIFSTVLAIGDYRFAGVYRNFVISFKKKLPLDKVIYLYPNYYSSYFAWGFAYYLEKFYPPLVNIHHINMPYEIKERLNQQDGIFITATEPVLPVVIEKRPGFDMYPDSDFDKDLINSIYYRGNVFLHNRKFHAGFYCHDWGLLPFYLSLRKMPLEKFEVYKLSYSPKDGS</sequence>
<gene>
    <name evidence="2" type="ORF">S01H1_72980</name>
</gene>
<evidence type="ECO:0000256" key="1">
    <source>
        <dbReference type="SAM" id="Phobius"/>
    </source>
</evidence>
<proteinExistence type="predicted"/>
<organism evidence="2">
    <name type="scientific">marine sediment metagenome</name>
    <dbReference type="NCBI Taxonomy" id="412755"/>
    <lineage>
        <taxon>unclassified sequences</taxon>
        <taxon>metagenomes</taxon>
        <taxon>ecological metagenomes</taxon>
    </lineage>
</organism>
<evidence type="ECO:0008006" key="3">
    <source>
        <dbReference type="Google" id="ProtNLM"/>
    </source>
</evidence>
<dbReference type="EMBL" id="BARS01048733">
    <property type="protein sequence ID" value="GAG39576.1"/>
    <property type="molecule type" value="Genomic_DNA"/>
</dbReference>
<feature type="transmembrane region" description="Helical" evidence="1">
    <location>
        <begin position="12"/>
        <end position="31"/>
    </location>
</feature>
<feature type="non-terminal residue" evidence="2">
    <location>
        <position position="1"/>
    </location>
</feature>
<keyword evidence="1" id="KW-0472">Membrane</keyword>
<name>X0YSB6_9ZZZZ</name>
<dbReference type="AlphaFoldDB" id="X0YSB6"/>
<keyword evidence="1" id="KW-0812">Transmembrane</keyword>
<feature type="transmembrane region" description="Helical" evidence="1">
    <location>
        <begin position="64"/>
        <end position="84"/>
    </location>
</feature>